<evidence type="ECO:0000259" key="8">
    <source>
        <dbReference type="PROSITE" id="PS51465"/>
    </source>
</evidence>
<evidence type="ECO:0000313" key="10">
    <source>
        <dbReference type="Proteomes" id="UP000694404"/>
    </source>
</evidence>
<dbReference type="GeneTree" id="ENSGT01130000278565"/>
<name>A0A8C0GN49_CHEAB</name>
<dbReference type="PROSITE" id="PS51465">
    <property type="entry name" value="KAZAL_2"/>
    <property type="match status" value="1"/>
</dbReference>
<dbReference type="Gene3D" id="3.30.60.30">
    <property type="match status" value="1"/>
</dbReference>
<dbReference type="SMART" id="SM00280">
    <property type="entry name" value="KAZAL"/>
    <property type="match status" value="1"/>
</dbReference>
<keyword evidence="6" id="KW-0325">Glycoprotein</keyword>
<dbReference type="PANTHER" id="PTHR47499">
    <property type="entry name" value="SERINE PROTEASE INHIBITOR KAZAL-TYPE 7 SPINK7"/>
    <property type="match status" value="1"/>
</dbReference>
<dbReference type="InterPro" id="IPR001239">
    <property type="entry name" value="Prot_inh_Kazal-m"/>
</dbReference>
<sequence length="108" mass="11516">SGKKLGGTRGLASGETLAGRGRCGPEEIRYCELPGSSVFRECPAPWASGDIGGFCSEYKEPPEGCTREYFPICGTDGNTYANKCEFCKAVYHRLAIILSPPAMAFPTG</sequence>
<dbReference type="PRINTS" id="PR00290">
    <property type="entry name" value="KAZALINHBTR"/>
</dbReference>
<evidence type="ECO:0000256" key="5">
    <source>
        <dbReference type="ARBA" id="ARBA00023157"/>
    </source>
</evidence>
<evidence type="ECO:0000313" key="9">
    <source>
        <dbReference type="Ensembl" id="ENSCABP00000009744.1"/>
    </source>
</evidence>
<comment type="subcellular location">
    <subcellularLocation>
        <location evidence="1">Secreted</location>
    </subcellularLocation>
</comment>
<accession>A0A8C0GN49</accession>
<dbReference type="AlphaFoldDB" id="A0A8C0GN49"/>
<dbReference type="PANTHER" id="PTHR47499:SF1">
    <property type="entry name" value="SERINE PROTEASE INHIBITOR KAZAL-TYPE 7"/>
    <property type="match status" value="1"/>
</dbReference>
<organism evidence="9 10">
    <name type="scientific">Chelonoidis abingdonii</name>
    <name type="common">Abingdon island giant tortoise</name>
    <name type="synonym">Testudo abingdonii</name>
    <dbReference type="NCBI Taxonomy" id="106734"/>
    <lineage>
        <taxon>Eukaryota</taxon>
        <taxon>Metazoa</taxon>
        <taxon>Chordata</taxon>
        <taxon>Craniata</taxon>
        <taxon>Vertebrata</taxon>
        <taxon>Euteleostomi</taxon>
        <taxon>Archelosauria</taxon>
        <taxon>Testudinata</taxon>
        <taxon>Testudines</taxon>
        <taxon>Cryptodira</taxon>
        <taxon>Durocryptodira</taxon>
        <taxon>Testudinoidea</taxon>
        <taxon>Testudinidae</taxon>
        <taxon>Chelonoidis</taxon>
    </lineage>
</organism>
<dbReference type="InterPro" id="IPR002350">
    <property type="entry name" value="Kazal_dom"/>
</dbReference>
<dbReference type="Ensembl" id="ENSCABT00000010685.1">
    <property type="protein sequence ID" value="ENSCABP00000009744.1"/>
    <property type="gene ID" value="ENSCABG00000007328.1"/>
</dbReference>
<keyword evidence="4" id="KW-0722">Serine protease inhibitor</keyword>
<evidence type="ECO:0000256" key="4">
    <source>
        <dbReference type="ARBA" id="ARBA00022900"/>
    </source>
</evidence>
<dbReference type="GO" id="GO:0005576">
    <property type="term" value="C:extracellular region"/>
    <property type="evidence" value="ECO:0007669"/>
    <property type="project" value="UniProtKB-SubCell"/>
</dbReference>
<protein>
    <recommendedName>
        <fullName evidence="8">Kazal-like domain-containing protein</fullName>
    </recommendedName>
</protein>
<proteinExistence type="predicted"/>
<feature type="domain" description="Kazal-like" evidence="8">
    <location>
        <begin position="49"/>
        <end position="89"/>
    </location>
</feature>
<dbReference type="PROSITE" id="PS00282">
    <property type="entry name" value="KAZAL_1"/>
    <property type="match status" value="1"/>
</dbReference>
<dbReference type="GO" id="GO:0004867">
    <property type="term" value="F:serine-type endopeptidase inhibitor activity"/>
    <property type="evidence" value="ECO:0007669"/>
    <property type="project" value="UniProtKB-KW"/>
</dbReference>
<evidence type="ECO:0000256" key="6">
    <source>
        <dbReference type="ARBA" id="ARBA00023180"/>
    </source>
</evidence>
<reference evidence="9" key="1">
    <citation type="submission" date="2025-08" db="UniProtKB">
        <authorList>
            <consortium name="Ensembl"/>
        </authorList>
    </citation>
    <scope>IDENTIFICATION</scope>
</reference>
<dbReference type="Proteomes" id="UP000694404">
    <property type="component" value="Unplaced"/>
</dbReference>
<evidence type="ECO:0000256" key="1">
    <source>
        <dbReference type="ARBA" id="ARBA00004613"/>
    </source>
</evidence>
<dbReference type="SUPFAM" id="SSF100895">
    <property type="entry name" value="Kazal-type serine protease inhibitors"/>
    <property type="match status" value="1"/>
</dbReference>
<keyword evidence="10" id="KW-1185">Reference proteome</keyword>
<evidence type="ECO:0000256" key="3">
    <source>
        <dbReference type="ARBA" id="ARBA00022690"/>
    </source>
</evidence>
<keyword evidence="2" id="KW-0964">Secreted</keyword>
<evidence type="ECO:0000256" key="7">
    <source>
        <dbReference type="SAM" id="MobiDB-lite"/>
    </source>
</evidence>
<keyword evidence="5" id="KW-1015">Disulfide bond</keyword>
<evidence type="ECO:0000256" key="2">
    <source>
        <dbReference type="ARBA" id="ARBA00022525"/>
    </source>
</evidence>
<dbReference type="InterPro" id="IPR036058">
    <property type="entry name" value="Kazal_dom_sf"/>
</dbReference>
<dbReference type="Pfam" id="PF00050">
    <property type="entry name" value="Kazal_1"/>
    <property type="match status" value="1"/>
</dbReference>
<dbReference type="InterPro" id="IPR050159">
    <property type="entry name" value="Kazal-type_SerProtInhib"/>
</dbReference>
<keyword evidence="3" id="KW-0646">Protease inhibitor</keyword>
<reference evidence="9" key="2">
    <citation type="submission" date="2025-09" db="UniProtKB">
        <authorList>
            <consortium name="Ensembl"/>
        </authorList>
    </citation>
    <scope>IDENTIFICATION</scope>
</reference>
<feature type="region of interest" description="Disordered" evidence="7">
    <location>
        <begin position="1"/>
        <end position="22"/>
    </location>
</feature>